<evidence type="ECO:0000256" key="1">
    <source>
        <dbReference type="ARBA" id="ARBA00007227"/>
    </source>
</evidence>
<dbReference type="PROSITE" id="PS50943">
    <property type="entry name" value="HTH_CROC1"/>
    <property type="match status" value="1"/>
</dbReference>
<dbReference type="Pfam" id="PF09856">
    <property type="entry name" value="ScfRs"/>
    <property type="match status" value="1"/>
</dbReference>
<evidence type="ECO:0000313" key="7">
    <source>
        <dbReference type="Proteomes" id="UP001228113"/>
    </source>
</evidence>
<accession>A0AA48H3F4</accession>
<dbReference type="AlphaFoldDB" id="A0AA48H3F4"/>
<dbReference type="KEGG" id="msea:METESE_17140"/>
<dbReference type="GO" id="GO:0005829">
    <property type="term" value="C:cytosol"/>
    <property type="evidence" value="ECO:0007669"/>
    <property type="project" value="TreeGrafter"/>
</dbReference>
<dbReference type="PANTHER" id="PTHR46797">
    <property type="entry name" value="HTH-TYPE TRANSCRIPTIONAL REGULATOR"/>
    <property type="match status" value="1"/>
</dbReference>
<evidence type="ECO:0000256" key="4">
    <source>
        <dbReference type="ARBA" id="ARBA00023163"/>
    </source>
</evidence>
<dbReference type="InterPro" id="IPR010359">
    <property type="entry name" value="IrrE_HExxH"/>
</dbReference>
<name>A0AA48H3F4_9BACT</name>
<dbReference type="PANTHER" id="PTHR46797:SF23">
    <property type="entry name" value="HTH-TYPE TRANSCRIPTIONAL REGULATOR SUTR"/>
    <property type="match status" value="1"/>
</dbReference>
<evidence type="ECO:0000256" key="3">
    <source>
        <dbReference type="ARBA" id="ARBA00023125"/>
    </source>
</evidence>
<evidence type="ECO:0000256" key="2">
    <source>
        <dbReference type="ARBA" id="ARBA00023015"/>
    </source>
</evidence>
<dbReference type="InterPro" id="IPR001387">
    <property type="entry name" value="Cro/C1-type_HTH"/>
</dbReference>
<gene>
    <name evidence="6" type="ORF">METESE_17140</name>
</gene>
<reference evidence="6" key="1">
    <citation type="journal article" date="2023" name="Int. J. Syst. Evol. Microbiol.">
        <title>Mesoterricola silvestris gen. nov., sp. nov., Mesoterricola sediminis sp. nov., Geothrix oryzae sp. nov., Geothrix edaphica sp. nov., Geothrix rubra sp. nov., and Geothrix limicola sp. nov., six novel members of Acidobacteriota isolated from soils.</title>
        <authorList>
            <person name="Itoh H."/>
            <person name="Sugisawa Y."/>
            <person name="Mise K."/>
            <person name="Xu Z."/>
            <person name="Kuniyasu M."/>
            <person name="Ushijima N."/>
            <person name="Kawano K."/>
            <person name="Kobayashi E."/>
            <person name="Shiratori Y."/>
            <person name="Masuda Y."/>
            <person name="Senoo K."/>
        </authorList>
    </citation>
    <scope>NUCLEOTIDE SEQUENCE</scope>
    <source>
        <strain evidence="6">W786</strain>
    </source>
</reference>
<protein>
    <submittedName>
        <fullName evidence="6">Transcriptional regulator</fullName>
    </submittedName>
</protein>
<keyword evidence="2" id="KW-0805">Transcription regulation</keyword>
<organism evidence="6 7">
    <name type="scientific">Mesoterricola sediminis</name>
    <dbReference type="NCBI Taxonomy" id="2927980"/>
    <lineage>
        <taxon>Bacteria</taxon>
        <taxon>Pseudomonadati</taxon>
        <taxon>Acidobacteriota</taxon>
        <taxon>Holophagae</taxon>
        <taxon>Holophagales</taxon>
        <taxon>Holophagaceae</taxon>
        <taxon>Mesoterricola</taxon>
    </lineage>
</organism>
<dbReference type="InterPro" id="IPR010982">
    <property type="entry name" value="Lambda_DNA-bd_dom_sf"/>
</dbReference>
<dbReference type="GO" id="GO:0003677">
    <property type="term" value="F:DNA binding"/>
    <property type="evidence" value="ECO:0007669"/>
    <property type="project" value="UniProtKB-KW"/>
</dbReference>
<comment type="similarity">
    <text evidence="1">Belongs to the short-chain fatty acyl-CoA assimilation regulator (ScfR) family.</text>
</comment>
<sequence>MQDATPNRPAPRLGAKVRALRRQEGLTQTDMAQRLGISPSYLNLIEANKRPLTAPLLIQLAQAFKVDFRTFAPQEDVRMADDLMEAFGDPLFDNLDLPAAEVRELAQACPSIARAVFLLYQAHREGSRRLEALADQLSDGQGFPPAASPLPSEAAGDFIQRAMNHFPDLEAAAEELWERHGLDQDMLYLKLVDAFRSRGIAVRVHRASEMPGILRRFDPHGGSLSLSELLPLRSRAFQLAHQWALLALDGVLDGLTRDPLLPEGAARSMARVALANYFAGAVLMPYGPFLKGARNARYDIELLARRFQVSFEQVCHRLTSLRRPGEEGVPFHFLRIDIAGNISKSFSGSGIRFARYSGCCPRWNVHASFLTPGLIRTQISQMPDGVRYFCIARTLQKDTGAYRGQHAMQAVGLGCDIAHARELIYADGLLLDQPPVPIGVTCRLCDRTDCEQRAFPPLHQGIRVQEEVRRSSFFAHLGKGD</sequence>
<dbReference type="EMBL" id="AP027081">
    <property type="protein sequence ID" value="BDU76756.1"/>
    <property type="molecule type" value="Genomic_DNA"/>
</dbReference>
<dbReference type="Pfam" id="PF01381">
    <property type="entry name" value="HTH_3"/>
    <property type="match status" value="1"/>
</dbReference>
<dbReference type="InterPro" id="IPR050807">
    <property type="entry name" value="TransReg_Diox_bact_type"/>
</dbReference>
<dbReference type="SMART" id="SM00530">
    <property type="entry name" value="HTH_XRE"/>
    <property type="match status" value="1"/>
</dbReference>
<proteinExistence type="inferred from homology"/>
<dbReference type="PIRSF" id="PIRSF019251">
    <property type="entry name" value="Rv0465c"/>
    <property type="match status" value="1"/>
</dbReference>
<keyword evidence="3" id="KW-0238">DNA-binding</keyword>
<keyword evidence="7" id="KW-1185">Reference proteome</keyword>
<dbReference type="CDD" id="cd00093">
    <property type="entry name" value="HTH_XRE"/>
    <property type="match status" value="1"/>
</dbReference>
<dbReference type="RefSeq" id="WP_243333778.1">
    <property type="nucleotide sequence ID" value="NZ_AP027081.1"/>
</dbReference>
<evidence type="ECO:0000313" key="6">
    <source>
        <dbReference type="EMBL" id="BDU76756.1"/>
    </source>
</evidence>
<keyword evidence="4" id="KW-0804">Transcription</keyword>
<dbReference type="InterPro" id="IPR018653">
    <property type="entry name" value="ScfR_C"/>
</dbReference>
<dbReference type="InterPro" id="IPR026281">
    <property type="entry name" value="HTH_RamB"/>
</dbReference>
<dbReference type="SUPFAM" id="SSF47413">
    <property type="entry name" value="lambda repressor-like DNA-binding domains"/>
    <property type="match status" value="1"/>
</dbReference>
<dbReference type="Gene3D" id="1.10.260.40">
    <property type="entry name" value="lambda repressor-like DNA-binding domains"/>
    <property type="match status" value="1"/>
</dbReference>
<dbReference type="Pfam" id="PF06114">
    <property type="entry name" value="Peptidase_M78"/>
    <property type="match status" value="1"/>
</dbReference>
<evidence type="ECO:0000259" key="5">
    <source>
        <dbReference type="PROSITE" id="PS50943"/>
    </source>
</evidence>
<dbReference type="Proteomes" id="UP001228113">
    <property type="component" value="Chromosome"/>
</dbReference>
<dbReference type="GO" id="GO:0003700">
    <property type="term" value="F:DNA-binding transcription factor activity"/>
    <property type="evidence" value="ECO:0007669"/>
    <property type="project" value="TreeGrafter"/>
</dbReference>
<feature type="domain" description="HTH cro/C1-type" evidence="5">
    <location>
        <begin position="17"/>
        <end position="71"/>
    </location>
</feature>